<dbReference type="Pfam" id="PF00270">
    <property type="entry name" value="DEAD"/>
    <property type="match status" value="1"/>
</dbReference>
<organism evidence="11">
    <name type="scientific">Nippostrongylus brasiliensis</name>
    <name type="common">Rat hookworm</name>
    <dbReference type="NCBI Taxonomy" id="27835"/>
    <lineage>
        <taxon>Eukaryota</taxon>
        <taxon>Metazoa</taxon>
        <taxon>Ecdysozoa</taxon>
        <taxon>Nematoda</taxon>
        <taxon>Chromadorea</taxon>
        <taxon>Rhabditida</taxon>
        <taxon>Rhabditina</taxon>
        <taxon>Rhabditomorpha</taxon>
        <taxon>Strongyloidea</taxon>
        <taxon>Heligmosomidae</taxon>
        <taxon>Nippostrongylus</taxon>
    </lineage>
</organism>
<evidence type="ECO:0000256" key="5">
    <source>
        <dbReference type="ARBA" id="ARBA00022840"/>
    </source>
</evidence>
<keyword evidence="10" id="KW-1185">Reference proteome</keyword>
<feature type="compositionally biased region" description="Gly residues" evidence="6">
    <location>
        <begin position="17"/>
        <end position="33"/>
    </location>
</feature>
<dbReference type="EMBL" id="UYSL01020746">
    <property type="protein sequence ID" value="VDL75991.1"/>
    <property type="molecule type" value="Genomic_DNA"/>
</dbReference>
<dbReference type="SUPFAM" id="SSF52540">
    <property type="entry name" value="P-loop containing nucleoside triphosphate hydrolases"/>
    <property type="match status" value="2"/>
</dbReference>
<dbReference type="GO" id="GO:0003676">
    <property type="term" value="F:nucleic acid binding"/>
    <property type="evidence" value="ECO:0007669"/>
    <property type="project" value="InterPro"/>
</dbReference>
<evidence type="ECO:0000259" key="7">
    <source>
        <dbReference type="PROSITE" id="PS51192"/>
    </source>
</evidence>
<feature type="compositionally biased region" description="Basic and acidic residues" evidence="6">
    <location>
        <begin position="49"/>
        <end position="95"/>
    </location>
</feature>
<dbReference type="CDD" id="cd18787">
    <property type="entry name" value="SF2_C_DEAD"/>
    <property type="match status" value="1"/>
</dbReference>
<dbReference type="SMART" id="SM00490">
    <property type="entry name" value="HELICc"/>
    <property type="match status" value="1"/>
</dbReference>
<dbReference type="Pfam" id="PF00271">
    <property type="entry name" value="Helicase_C"/>
    <property type="match status" value="1"/>
</dbReference>
<dbReference type="GO" id="GO:0003724">
    <property type="term" value="F:RNA helicase activity"/>
    <property type="evidence" value="ECO:0007669"/>
    <property type="project" value="UniProtKB-EC"/>
</dbReference>
<evidence type="ECO:0000256" key="2">
    <source>
        <dbReference type="ARBA" id="ARBA00022741"/>
    </source>
</evidence>
<evidence type="ECO:0000259" key="8">
    <source>
        <dbReference type="PROSITE" id="PS51194"/>
    </source>
</evidence>
<proteinExistence type="predicted"/>
<dbReference type="STRING" id="27835.A0A158R0R6"/>
<feature type="domain" description="Helicase C-terminal" evidence="8">
    <location>
        <begin position="711"/>
        <end position="813"/>
    </location>
</feature>
<feature type="compositionally biased region" description="Basic and acidic residues" evidence="6">
    <location>
        <begin position="202"/>
        <end position="228"/>
    </location>
</feature>
<keyword evidence="5" id="KW-0067">ATP-binding</keyword>
<protein>
    <recommendedName>
        <fullName evidence="1">RNA helicase</fullName>
        <ecNumber evidence="1">3.6.4.13</ecNumber>
    </recommendedName>
</protein>
<dbReference type="PANTHER" id="PTHR47958">
    <property type="entry name" value="ATP-DEPENDENT RNA HELICASE DBP3"/>
    <property type="match status" value="1"/>
</dbReference>
<feature type="region of interest" description="Disordered" evidence="6">
    <location>
        <begin position="167"/>
        <end position="311"/>
    </location>
</feature>
<dbReference type="InterPro" id="IPR027417">
    <property type="entry name" value="P-loop_NTPase"/>
</dbReference>
<evidence type="ECO:0000256" key="4">
    <source>
        <dbReference type="ARBA" id="ARBA00022806"/>
    </source>
</evidence>
<evidence type="ECO:0000313" key="11">
    <source>
        <dbReference type="WBParaSite" id="NBR_0001240101-mRNA-1"/>
    </source>
</evidence>
<feature type="compositionally biased region" description="Basic and acidic residues" evidence="6">
    <location>
        <begin position="268"/>
        <end position="285"/>
    </location>
</feature>
<sequence>MAFGEGADFGAVAPFGGDRGFGGIVHGRGGGGGDQRDFGRRGGGGNRQFGDRDAPRRNQEYGSDDVRENRSPRDRYNEENRSPRGRYNEEQDGRRGFPPSNRGRGFDGEGRSKDFGGDRRFGQRQMNDNEEDSGKLRVKLLLYYDGLILLQAVSVEDLVMGRHGGFAGGLYADDPPHRRDRRAGFGDSDPQFVDDNGYGRDQGNRDRKFNDRGPRDGRGRNDDREEFGGGRGQFGGNEGGGREFHRDRPSEARGPERGFLRGGGFSGSREDFRSQDYSDRGRGPGRDGGGARNYQRDRDDDRQGGPRDFYNRENDQEVIGILVEVVEIVDFLRMMVIGSTAKEGRDFPHEEIKALEDEMVVTSTEGEGMMKKTGETVTIVIDVKTDVEEDHHLVNKVALDLVAVPPENGKVFVSGGRGTASTDERAPRDWVPENTEINKLFERDTINAEHFENKLDDKVEVIGAEGFNEISSWENSGLHPDLIKICVEKCHYKYVRPIQAAAIPLIMRGYDVMGLAETGGGKTAAFVLPILHYILGLPESERSKRGAPIALVVAPTRELAKQLYDSFRKHSYETGISCCVSYGQIPKFTSLKEIHKGCDVLVGTSGRLMDLVERSDISLSKLKFLVLDEADMLLEDRGDNHLKVILDSSKIPDIKQRQTLLFSATFPPDVKRFAGDVLKERYVMIRSSGRANVRVTQTFIQADGVSGKNEKLFEILQDLRDKRTDDGKNLRTLVFVDTRDRANFLALMLGPMGIKAESITGNRPQNERERVVQELRDGTVHVLVGTDVCQRGLDITGLDVVINYDIPSGSPAEVAKETDQDVPQWLENMSSTGSTSFSNRSGGFGASGGGFGASGGGFGASGFGTSGFGDSGGGSDFGTSGFGGGGGGKSDSDGFGSDGFKAKPQQASDDDDDFGSGTFGAPASGGGNPKEKDDQAKNSDEDGTW</sequence>
<evidence type="ECO:0000313" key="10">
    <source>
        <dbReference type="Proteomes" id="UP000271162"/>
    </source>
</evidence>
<dbReference type="Gene3D" id="3.40.50.300">
    <property type="entry name" value="P-loop containing nucleotide triphosphate hydrolases"/>
    <property type="match status" value="2"/>
</dbReference>
<dbReference type="InterPro" id="IPR001650">
    <property type="entry name" value="Helicase_C-like"/>
</dbReference>
<keyword evidence="4" id="KW-0347">Helicase</keyword>
<dbReference type="SMART" id="SM00487">
    <property type="entry name" value="DEXDc"/>
    <property type="match status" value="1"/>
</dbReference>
<feature type="region of interest" description="Disordered" evidence="6">
    <location>
        <begin position="11"/>
        <end position="132"/>
    </location>
</feature>
<name>A0A158R0R6_NIPBR</name>
<feature type="compositionally biased region" description="Basic and acidic residues" evidence="6">
    <location>
        <begin position="294"/>
        <end position="311"/>
    </location>
</feature>
<dbReference type="AlphaFoldDB" id="A0A158R0R6"/>
<dbReference type="PROSITE" id="PS51192">
    <property type="entry name" value="HELICASE_ATP_BIND_1"/>
    <property type="match status" value="1"/>
</dbReference>
<dbReference type="PROSITE" id="PS51194">
    <property type="entry name" value="HELICASE_CTER"/>
    <property type="match status" value="1"/>
</dbReference>
<feature type="domain" description="Helicase ATP-binding" evidence="7">
    <location>
        <begin position="503"/>
        <end position="684"/>
    </location>
</feature>
<dbReference type="GO" id="GO:0016787">
    <property type="term" value="F:hydrolase activity"/>
    <property type="evidence" value="ECO:0007669"/>
    <property type="project" value="UniProtKB-KW"/>
</dbReference>
<evidence type="ECO:0000256" key="3">
    <source>
        <dbReference type="ARBA" id="ARBA00022801"/>
    </source>
</evidence>
<feature type="compositionally biased region" description="Basic and acidic residues" evidence="6">
    <location>
        <begin position="240"/>
        <end position="259"/>
    </location>
</feature>
<reference evidence="11" key="1">
    <citation type="submission" date="2016-04" db="UniProtKB">
        <authorList>
            <consortium name="WormBaseParasite"/>
        </authorList>
    </citation>
    <scope>IDENTIFICATION</scope>
</reference>
<feature type="compositionally biased region" description="Gly residues" evidence="6">
    <location>
        <begin position="877"/>
        <end position="889"/>
    </location>
</feature>
<evidence type="ECO:0000256" key="6">
    <source>
        <dbReference type="SAM" id="MobiDB-lite"/>
    </source>
</evidence>
<feature type="compositionally biased region" description="Gly residues" evidence="6">
    <location>
        <begin position="229"/>
        <end position="239"/>
    </location>
</feature>
<reference evidence="9 10" key="2">
    <citation type="submission" date="2018-11" db="EMBL/GenBank/DDBJ databases">
        <authorList>
            <consortium name="Pathogen Informatics"/>
        </authorList>
    </citation>
    <scope>NUCLEOTIDE SEQUENCE [LARGE SCALE GENOMIC DNA]</scope>
</reference>
<keyword evidence="3" id="KW-0378">Hydrolase</keyword>
<feature type="compositionally biased region" description="Basic and acidic residues" evidence="6">
    <location>
        <begin position="104"/>
        <end position="121"/>
    </location>
</feature>
<accession>A0A158R0R6</accession>
<dbReference type="InterPro" id="IPR014001">
    <property type="entry name" value="Helicase_ATP-bd"/>
</dbReference>
<dbReference type="InterPro" id="IPR011545">
    <property type="entry name" value="DEAD/DEAH_box_helicase_dom"/>
</dbReference>
<dbReference type="GO" id="GO:0005524">
    <property type="term" value="F:ATP binding"/>
    <property type="evidence" value="ECO:0007669"/>
    <property type="project" value="UniProtKB-KW"/>
</dbReference>
<dbReference type="Proteomes" id="UP000271162">
    <property type="component" value="Unassembled WGS sequence"/>
</dbReference>
<dbReference type="WBParaSite" id="NBR_0001240101-mRNA-1">
    <property type="protein sequence ID" value="NBR_0001240101-mRNA-1"/>
    <property type="gene ID" value="NBR_0001240101"/>
</dbReference>
<evidence type="ECO:0000256" key="1">
    <source>
        <dbReference type="ARBA" id="ARBA00012552"/>
    </source>
</evidence>
<feature type="region of interest" description="Disordered" evidence="6">
    <location>
        <begin position="877"/>
        <end position="945"/>
    </location>
</feature>
<keyword evidence="2" id="KW-0547">Nucleotide-binding</keyword>
<dbReference type="EC" id="3.6.4.13" evidence="1"/>
<evidence type="ECO:0000313" key="9">
    <source>
        <dbReference type="EMBL" id="VDL75991.1"/>
    </source>
</evidence>
<feature type="compositionally biased region" description="Basic and acidic residues" evidence="6">
    <location>
        <begin position="929"/>
        <end position="945"/>
    </location>
</feature>
<gene>
    <name evidence="9" type="ORF">NBR_LOCUS12402</name>
</gene>